<evidence type="ECO:0000313" key="8">
    <source>
        <dbReference type="RefSeq" id="XP_049308825.1"/>
    </source>
</evidence>
<dbReference type="PROSITE" id="PS50800">
    <property type="entry name" value="SAP"/>
    <property type="match status" value="1"/>
</dbReference>
<dbReference type="Pfam" id="PF22938">
    <property type="entry name" value="Integrase_p58_C"/>
    <property type="match status" value="1"/>
</dbReference>
<dbReference type="PROSITE" id="PS50994">
    <property type="entry name" value="INTEGRASE"/>
    <property type="match status" value="1"/>
</dbReference>
<sequence>MVKFGELRIQQLKKELEERNLPISGQKADLQARLRKAMEADGINVDEFEFDGPETSTKVEEKVEEQRTSSSADMNMLLVAIQKIAENTENAVQTGNRLAQQIAENAEKAVQTENRLAQQIAENISQITENAVQTENRLAQQITQIAENTSQLESRLTQQMTENNTQLEKRLVQQITENNTQVQEKFSKFEAELSTIKNDEENLRSEFLQLSNRMRELQLHGPAPSTNNPRLKAPTFDGSIPFQIFKLQFEKTAMANNWNAVDKVASLFVSLKGPAAEILQTIPDCERDNYEALMSAIERRYGSEHRKQIYQIELQNRGQKMNESLQEFATEIERLAHLANADAPADYIERVKIQCFINGIRDVDTKRATYALPKRTFAETVSHALTQETASLLSKPAHKVQRVEMEQPALMEEILKTLKTIAAPRVNTTGRCFNCGKAGHFARNCNIKVNPSKRNQPTEHRKRIHHKNADALSRRPCPPECKHCSKSEGKEGIIDVRLLNIEPEDDWTPHRIRINQLEDPDLAKLIIAKENGVRPPKEQISNESPTAKAYWAQWNSINLVNGYLHRTWESEDGKRSRLLIIVPKSMIPKVLKEYHNGPSGGHLGITKTIEKIKQRFYWIGCRDSIAEWISNCVECMAAKGPKAKSRGRLQQYNVGSPFERVAMDVAGPFPTSTAGNKYLLVVMDYFSKWPEVYALPNQEAKTVAEAFVENWITRFGVPVELHSDQGRNFESSIFQEVCTLLGIHKTRTTALHPQSDGMVERFNRTLEEHLRKIVDKDQRNWDKCIQMFLLAYRSAKHETTGYTPAKIIFGSDLRLPADLKFGTNPTAVRNDGDYCSALKEEMNELHLMVRQHTHLMSNKMKDRFDQAANSKGFEEGDLVLLYNPLRKKGLSPKLQTAWEGPYMVMKRLNDVVYRIQRNGKARCKMKVVHLERLAPFGSRGFVPNRDD</sequence>
<keyword evidence="2" id="KW-0479">Metal-binding</keyword>
<feature type="domain" description="CCHC-type" evidence="4">
    <location>
        <begin position="431"/>
        <end position="445"/>
    </location>
</feature>
<organism evidence="7 9">
    <name type="scientific">Bactrocera dorsalis</name>
    <name type="common">Oriental fruit fly</name>
    <name type="synonym">Dacus dorsalis</name>
    <dbReference type="NCBI Taxonomy" id="27457"/>
    <lineage>
        <taxon>Eukaryota</taxon>
        <taxon>Metazoa</taxon>
        <taxon>Ecdysozoa</taxon>
        <taxon>Arthropoda</taxon>
        <taxon>Hexapoda</taxon>
        <taxon>Insecta</taxon>
        <taxon>Pterygota</taxon>
        <taxon>Neoptera</taxon>
        <taxon>Endopterygota</taxon>
        <taxon>Diptera</taxon>
        <taxon>Brachycera</taxon>
        <taxon>Muscomorpha</taxon>
        <taxon>Tephritoidea</taxon>
        <taxon>Tephritidae</taxon>
        <taxon>Bactrocera</taxon>
        <taxon>Bactrocera</taxon>
    </lineage>
</organism>
<dbReference type="InterPro" id="IPR054465">
    <property type="entry name" value="Integrase_p58-like_C"/>
</dbReference>
<dbReference type="InterPro" id="IPR001878">
    <property type="entry name" value="Znf_CCHC"/>
</dbReference>
<evidence type="ECO:0000256" key="2">
    <source>
        <dbReference type="PROSITE-ProRule" id="PRU00047"/>
    </source>
</evidence>
<dbReference type="Proteomes" id="UP001652620">
    <property type="component" value="Chromosome 3"/>
</dbReference>
<dbReference type="SMART" id="SM00343">
    <property type="entry name" value="ZnF_C2HC"/>
    <property type="match status" value="1"/>
</dbReference>
<dbReference type="InterPro" id="IPR001584">
    <property type="entry name" value="Integrase_cat-core"/>
</dbReference>
<feature type="coiled-coil region" evidence="3">
    <location>
        <begin position="103"/>
        <end position="137"/>
    </location>
</feature>
<name>A0ABM3JHX0_BACDO</name>
<evidence type="ECO:0000259" key="4">
    <source>
        <dbReference type="PROSITE" id="PS50158"/>
    </source>
</evidence>
<gene>
    <name evidence="8 9" type="primary">LOC125777683</name>
</gene>
<evidence type="ECO:0000313" key="9">
    <source>
        <dbReference type="RefSeq" id="XP_049308826.1"/>
    </source>
</evidence>
<feature type="domain" description="SAP" evidence="5">
    <location>
        <begin position="4"/>
        <end position="38"/>
    </location>
</feature>
<dbReference type="Gene3D" id="1.10.720.30">
    <property type="entry name" value="SAP domain"/>
    <property type="match status" value="1"/>
</dbReference>
<keyword evidence="2" id="KW-0863">Zinc-finger</keyword>
<feature type="coiled-coil region" evidence="3">
    <location>
        <begin position="172"/>
        <end position="220"/>
    </location>
</feature>
<dbReference type="GeneID" id="125777683"/>
<dbReference type="RefSeq" id="XP_049308826.1">
    <property type="nucleotide sequence ID" value="XM_049452869.1"/>
</dbReference>
<dbReference type="SUPFAM" id="SSF53098">
    <property type="entry name" value="Ribonuclease H-like"/>
    <property type="match status" value="1"/>
</dbReference>
<proteinExistence type="predicted"/>
<dbReference type="Pfam" id="PF00098">
    <property type="entry name" value="zf-CCHC"/>
    <property type="match status" value="1"/>
</dbReference>
<keyword evidence="3" id="KW-0175">Coiled coil</keyword>
<dbReference type="InterPro" id="IPR041588">
    <property type="entry name" value="Integrase_H2C2"/>
</dbReference>
<dbReference type="EC" id="2.7.7.49" evidence="1"/>
<keyword evidence="2" id="KW-0862">Zinc</keyword>
<dbReference type="InterPro" id="IPR003034">
    <property type="entry name" value="SAP_dom"/>
</dbReference>
<dbReference type="SUPFAM" id="SSF57756">
    <property type="entry name" value="Retrovirus zinc finger-like domains"/>
    <property type="match status" value="1"/>
</dbReference>
<dbReference type="Pfam" id="PF17921">
    <property type="entry name" value="Integrase_H2C2"/>
    <property type="match status" value="1"/>
</dbReference>
<dbReference type="SUPFAM" id="SSF68906">
    <property type="entry name" value="SAP domain"/>
    <property type="match status" value="1"/>
</dbReference>
<dbReference type="Gene3D" id="4.10.60.10">
    <property type="entry name" value="Zinc finger, CCHC-type"/>
    <property type="match status" value="1"/>
</dbReference>
<dbReference type="Pfam" id="PF00665">
    <property type="entry name" value="rve"/>
    <property type="match status" value="1"/>
</dbReference>
<dbReference type="Gene3D" id="1.10.340.70">
    <property type="match status" value="1"/>
</dbReference>
<dbReference type="PROSITE" id="PS50158">
    <property type="entry name" value="ZF_CCHC"/>
    <property type="match status" value="1"/>
</dbReference>
<feature type="domain" description="Integrase catalytic" evidence="6">
    <location>
        <begin position="653"/>
        <end position="812"/>
    </location>
</feature>
<evidence type="ECO:0000259" key="6">
    <source>
        <dbReference type="PROSITE" id="PS50994"/>
    </source>
</evidence>
<reference evidence="8 9" key="1">
    <citation type="submission" date="2025-05" db="UniProtKB">
        <authorList>
            <consortium name="RefSeq"/>
        </authorList>
    </citation>
    <scope>IDENTIFICATION</scope>
    <source>
        <tissue evidence="8 9">Adult</tissue>
    </source>
</reference>
<dbReference type="RefSeq" id="XP_049308825.1">
    <property type="nucleotide sequence ID" value="XM_049452868.1"/>
</dbReference>
<evidence type="ECO:0000256" key="3">
    <source>
        <dbReference type="SAM" id="Coils"/>
    </source>
</evidence>
<dbReference type="Gene3D" id="3.30.420.10">
    <property type="entry name" value="Ribonuclease H-like superfamily/Ribonuclease H"/>
    <property type="match status" value="1"/>
</dbReference>
<dbReference type="Pfam" id="PF02037">
    <property type="entry name" value="SAP"/>
    <property type="match status" value="1"/>
</dbReference>
<dbReference type="InterPro" id="IPR050951">
    <property type="entry name" value="Retrovirus_Pol_polyprotein"/>
</dbReference>
<evidence type="ECO:0000313" key="7">
    <source>
        <dbReference type="Proteomes" id="UP001652620"/>
    </source>
</evidence>
<evidence type="ECO:0000256" key="1">
    <source>
        <dbReference type="ARBA" id="ARBA00012493"/>
    </source>
</evidence>
<dbReference type="PANTHER" id="PTHR37984:SF15">
    <property type="entry name" value="INTEGRASE CATALYTIC DOMAIN-CONTAINING PROTEIN"/>
    <property type="match status" value="1"/>
</dbReference>
<accession>A0ABM3JHX0</accession>
<keyword evidence="7" id="KW-1185">Reference proteome</keyword>
<protein>
    <recommendedName>
        <fullName evidence="1">RNA-directed DNA polymerase</fullName>
        <ecNumber evidence="1">2.7.7.49</ecNumber>
    </recommendedName>
</protein>
<dbReference type="SMART" id="SM00513">
    <property type="entry name" value="SAP"/>
    <property type="match status" value="1"/>
</dbReference>
<evidence type="ECO:0000259" key="5">
    <source>
        <dbReference type="PROSITE" id="PS50800"/>
    </source>
</evidence>
<dbReference type="PANTHER" id="PTHR37984">
    <property type="entry name" value="PROTEIN CBG26694"/>
    <property type="match status" value="1"/>
</dbReference>
<dbReference type="InterPro" id="IPR036397">
    <property type="entry name" value="RNaseH_sf"/>
</dbReference>
<dbReference type="InterPro" id="IPR036361">
    <property type="entry name" value="SAP_dom_sf"/>
</dbReference>
<dbReference type="InterPro" id="IPR036875">
    <property type="entry name" value="Znf_CCHC_sf"/>
</dbReference>
<dbReference type="InterPro" id="IPR012337">
    <property type="entry name" value="RNaseH-like_sf"/>
</dbReference>